<sequence length="136" mass="14757">MSPTPARTPLDRIHLTYAAKWHPGRIQLAGLRILSAILVFETLPGRTLLVPDRRPVCLSVVTNKVVRGSPEANGGGPHLNTSLVKVPIPPERARVGPRGVCKSARIMRSPITPRDACQRLPAYVRCGRRLSSSVAS</sequence>
<reference evidence="1" key="1">
    <citation type="submission" date="2022-03" db="EMBL/GenBank/DDBJ databases">
        <authorList>
            <person name="Martin H S."/>
        </authorList>
    </citation>
    <scope>NUCLEOTIDE SEQUENCE</scope>
</reference>
<evidence type="ECO:0000313" key="2">
    <source>
        <dbReference type="Proteomes" id="UP000837857"/>
    </source>
</evidence>
<accession>A0ABN8IHM0</accession>
<protein>
    <submittedName>
        <fullName evidence="1">Uncharacterized protein</fullName>
    </submittedName>
</protein>
<proteinExistence type="predicted"/>
<organism evidence="1 2">
    <name type="scientific">Iphiclides podalirius</name>
    <name type="common">scarce swallowtail</name>
    <dbReference type="NCBI Taxonomy" id="110791"/>
    <lineage>
        <taxon>Eukaryota</taxon>
        <taxon>Metazoa</taxon>
        <taxon>Ecdysozoa</taxon>
        <taxon>Arthropoda</taxon>
        <taxon>Hexapoda</taxon>
        <taxon>Insecta</taxon>
        <taxon>Pterygota</taxon>
        <taxon>Neoptera</taxon>
        <taxon>Endopterygota</taxon>
        <taxon>Lepidoptera</taxon>
        <taxon>Glossata</taxon>
        <taxon>Ditrysia</taxon>
        <taxon>Papilionoidea</taxon>
        <taxon>Papilionidae</taxon>
        <taxon>Papilioninae</taxon>
        <taxon>Iphiclides</taxon>
    </lineage>
</organism>
<evidence type="ECO:0000313" key="1">
    <source>
        <dbReference type="EMBL" id="CAH2057330.1"/>
    </source>
</evidence>
<gene>
    <name evidence="1" type="ORF">IPOD504_LOCUS10161</name>
</gene>
<keyword evidence="2" id="KW-1185">Reference proteome</keyword>
<name>A0ABN8IHM0_9NEOP</name>
<dbReference type="EMBL" id="OW152836">
    <property type="protein sequence ID" value="CAH2057330.1"/>
    <property type="molecule type" value="Genomic_DNA"/>
</dbReference>
<feature type="non-terminal residue" evidence="1">
    <location>
        <position position="136"/>
    </location>
</feature>
<dbReference type="Proteomes" id="UP000837857">
    <property type="component" value="Chromosome 24"/>
</dbReference>